<feature type="region of interest" description="Disordered" evidence="1">
    <location>
        <begin position="347"/>
        <end position="377"/>
    </location>
</feature>
<feature type="signal peptide" evidence="2">
    <location>
        <begin position="1"/>
        <end position="26"/>
    </location>
</feature>
<protein>
    <recommendedName>
        <fullName evidence="3">Excalibur calcium-binding domain-containing protein</fullName>
    </recommendedName>
</protein>
<feature type="domain" description="Excalibur calcium-binding" evidence="3">
    <location>
        <begin position="327"/>
        <end position="364"/>
    </location>
</feature>
<dbReference type="EMBL" id="CAGS01000080">
    <property type="protein sequence ID" value="CCF82952.1"/>
    <property type="molecule type" value="Genomic_DNA"/>
</dbReference>
<accession>I4EE40</accession>
<organism evidence="4 5">
    <name type="scientific">Nitrolancea hollandica Lb</name>
    <dbReference type="NCBI Taxonomy" id="1129897"/>
    <lineage>
        <taxon>Bacteria</taxon>
        <taxon>Pseudomonadati</taxon>
        <taxon>Thermomicrobiota</taxon>
        <taxon>Thermomicrobia</taxon>
        <taxon>Sphaerobacterales</taxon>
        <taxon>Sphaerobacterineae</taxon>
        <taxon>Sphaerobacteraceae</taxon>
        <taxon>Nitrolancea</taxon>
    </lineage>
</organism>
<comment type="caution">
    <text evidence="4">The sequence shown here is derived from an EMBL/GenBank/DDBJ whole genome shotgun (WGS) entry which is preliminary data.</text>
</comment>
<evidence type="ECO:0000256" key="1">
    <source>
        <dbReference type="SAM" id="MobiDB-lite"/>
    </source>
</evidence>
<keyword evidence="2" id="KW-0732">Signal</keyword>
<evidence type="ECO:0000313" key="5">
    <source>
        <dbReference type="Proteomes" id="UP000004221"/>
    </source>
</evidence>
<dbReference type="RefSeq" id="WP_008475537.1">
    <property type="nucleotide sequence ID" value="NZ_CAGS01000080.1"/>
</dbReference>
<feature type="chain" id="PRO_5003688765" description="Excalibur calcium-binding domain-containing protein" evidence="2">
    <location>
        <begin position="27"/>
        <end position="377"/>
    </location>
</feature>
<evidence type="ECO:0000256" key="2">
    <source>
        <dbReference type="SAM" id="SignalP"/>
    </source>
</evidence>
<evidence type="ECO:0000259" key="3">
    <source>
        <dbReference type="SMART" id="SM00894"/>
    </source>
</evidence>
<reference evidence="4 5" key="1">
    <citation type="journal article" date="2012" name="ISME J.">
        <title>Nitrification expanded: discovery, physiology and genomics of a nitrite-oxidizing bacterium from the phylum Chloroflexi.</title>
        <authorList>
            <person name="Sorokin D.Y."/>
            <person name="Lucker S."/>
            <person name="Vejmelkova D."/>
            <person name="Kostrikina N.A."/>
            <person name="Kleerebezem R."/>
            <person name="Rijpstra W.I."/>
            <person name="Damste J.S."/>
            <person name="Le Paslier D."/>
            <person name="Muyzer G."/>
            <person name="Wagner M."/>
            <person name="van Loosdrecht M.C."/>
            <person name="Daims H."/>
        </authorList>
    </citation>
    <scope>NUCLEOTIDE SEQUENCE [LARGE SCALE GENOMIC DNA]</scope>
    <source>
        <strain evidence="5">none</strain>
    </source>
</reference>
<proteinExistence type="predicted"/>
<feature type="compositionally biased region" description="Basic and acidic residues" evidence="1">
    <location>
        <begin position="347"/>
        <end position="358"/>
    </location>
</feature>
<gene>
    <name evidence="4" type="ORF">NITHO_1700010</name>
</gene>
<dbReference type="SMART" id="SM00894">
    <property type="entry name" value="Excalibur"/>
    <property type="match status" value="1"/>
</dbReference>
<dbReference type="Pfam" id="PF05901">
    <property type="entry name" value="Excalibur"/>
    <property type="match status" value="1"/>
</dbReference>
<dbReference type="AlphaFoldDB" id="I4EE40"/>
<dbReference type="InterPro" id="IPR008613">
    <property type="entry name" value="Excalibur_Ca-bd_domain"/>
</dbReference>
<dbReference type="Proteomes" id="UP000004221">
    <property type="component" value="Unassembled WGS sequence"/>
</dbReference>
<keyword evidence="5" id="KW-1185">Reference proteome</keyword>
<name>I4EE40_9BACT</name>
<sequence length="377" mass="41176">MPRLHHVLVAAIVLLVSLVASAPVIAAPIGDPAFQRTWDRTDKPVAEQRVSRTWMWGPEGNGPALVEPYDVYDGVDQDQQIRTHRIMRTVQYFDKSRMEINDPNGDQSSIWYVTNGLLVRELITGQLQLGDVGFESHDPAQVNVSGDPDDVNAPTYASFAALLDSPPLPAGSTITQTLNRAGATGDDARLAAYGVTAESPVSVDIHHEIASVFWDFMTSSGLVLENGDLHNAPLFQNPFYATGYPITEPYWARVKVGGDEKWVLVQAFERRVLTYTPDNPDGWKVEAGNVGQHYFQWRYSQLGTSPIPASSPVAHGFDPGKYTGQGDRYNCSDFASQAEAQAVLRADPGDPNRLDKDGNGIACESSAGPKDLLPVVR</sequence>
<evidence type="ECO:0000313" key="4">
    <source>
        <dbReference type="EMBL" id="CCF82952.1"/>
    </source>
</evidence>